<dbReference type="GO" id="GO:0006520">
    <property type="term" value="P:amino acid metabolic process"/>
    <property type="evidence" value="ECO:0007669"/>
    <property type="project" value="InterPro"/>
</dbReference>
<evidence type="ECO:0000256" key="2">
    <source>
        <dbReference type="ARBA" id="ARBA00007441"/>
    </source>
</evidence>
<evidence type="ECO:0000256" key="4">
    <source>
        <dbReference type="ARBA" id="ARBA00022679"/>
    </source>
</evidence>
<evidence type="ECO:0000313" key="8">
    <source>
        <dbReference type="EMBL" id="PWN25572.1"/>
    </source>
</evidence>
<comment type="similarity">
    <text evidence="2">Belongs to the class-I pyridoxal-phosphate-dependent aminotransferase family.</text>
</comment>
<dbReference type="Proteomes" id="UP000245884">
    <property type="component" value="Unassembled WGS sequence"/>
</dbReference>
<name>A0A316UJV7_9BASI</name>
<dbReference type="EMBL" id="KZ819675">
    <property type="protein sequence ID" value="PWN25572.1"/>
    <property type="molecule type" value="Genomic_DNA"/>
</dbReference>
<evidence type="ECO:0000259" key="7">
    <source>
        <dbReference type="Pfam" id="PF00155"/>
    </source>
</evidence>
<gene>
    <name evidence="8" type="ORF">BDZ90DRAFT_223225</name>
</gene>
<dbReference type="InterPro" id="IPR050596">
    <property type="entry name" value="AspAT/PAT-like"/>
</dbReference>
<keyword evidence="9" id="KW-1185">Reference proteome</keyword>
<dbReference type="PANTHER" id="PTHR46383">
    <property type="entry name" value="ASPARTATE AMINOTRANSFERASE"/>
    <property type="match status" value="1"/>
</dbReference>
<dbReference type="Pfam" id="PF00155">
    <property type="entry name" value="Aminotran_1_2"/>
    <property type="match status" value="1"/>
</dbReference>
<dbReference type="InterPro" id="IPR004839">
    <property type="entry name" value="Aminotransferase_I/II_large"/>
</dbReference>
<keyword evidence="4 8" id="KW-0808">Transferase</keyword>
<reference evidence="8 9" key="1">
    <citation type="journal article" date="2018" name="Mol. Biol. Evol.">
        <title>Broad Genomic Sampling Reveals a Smut Pathogenic Ancestry of the Fungal Clade Ustilaginomycotina.</title>
        <authorList>
            <person name="Kijpornyongpan T."/>
            <person name="Mondo S.J."/>
            <person name="Barry K."/>
            <person name="Sandor L."/>
            <person name="Lee J."/>
            <person name="Lipzen A."/>
            <person name="Pangilinan J."/>
            <person name="LaButti K."/>
            <person name="Hainaut M."/>
            <person name="Henrissat B."/>
            <person name="Grigoriev I.V."/>
            <person name="Spatafora J.W."/>
            <person name="Aime M.C."/>
        </authorList>
    </citation>
    <scope>NUCLEOTIDE SEQUENCE [LARGE SCALE GENOMIC DNA]</scope>
    <source>
        <strain evidence="8 9">MCA 5214</strain>
    </source>
</reference>
<dbReference type="CDD" id="cd00609">
    <property type="entry name" value="AAT_like"/>
    <property type="match status" value="1"/>
</dbReference>
<accession>A0A316UJV7</accession>
<evidence type="ECO:0000313" key="9">
    <source>
        <dbReference type="Proteomes" id="UP000245884"/>
    </source>
</evidence>
<comment type="cofactor">
    <cofactor evidence="1">
        <name>pyridoxal 5'-phosphate</name>
        <dbReference type="ChEBI" id="CHEBI:597326"/>
    </cofactor>
</comment>
<feature type="region of interest" description="Disordered" evidence="6">
    <location>
        <begin position="1"/>
        <end position="24"/>
    </location>
</feature>
<feature type="region of interest" description="Disordered" evidence="6">
    <location>
        <begin position="459"/>
        <end position="491"/>
    </location>
</feature>
<dbReference type="Gene3D" id="3.40.640.10">
    <property type="entry name" value="Type I PLP-dependent aspartate aminotransferase-like (Major domain)"/>
    <property type="match status" value="1"/>
</dbReference>
<feature type="domain" description="Aminotransferase class I/classII large" evidence="7">
    <location>
        <begin position="79"/>
        <end position="452"/>
    </location>
</feature>
<dbReference type="RefSeq" id="XP_025360184.1">
    <property type="nucleotide sequence ID" value="XM_025504567.1"/>
</dbReference>
<proteinExistence type="inferred from homology"/>
<dbReference type="SUPFAM" id="SSF53383">
    <property type="entry name" value="PLP-dependent transferases"/>
    <property type="match status" value="1"/>
</dbReference>
<dbReference type="InterPro" id="IPR015424">
    <property type="entry name" value="PyrdxlP-dep_Trfase"/>
</dbReference>
<feature type="compositionally biased region" description="Basic and acidic residues" evidence="6">
    <location>
        <begin position="12"/>
        <end position="24"/>
    </location>
</feature>
<dbReference type="PANTHER" id="PTHR46383:SF1">
    <property type="entry name" value="ASPARTATE AMINOTRANSFERASE"/>
    <property type="match status" value="1"/>
</dbReference>
<dbReference type="GeneID" id="37026390"/>
<feature type="compositionally biased region" description="Basic residues" evidence="6">
    <location>
        <begin position="1"/>
        <end position="11"/>
    </location>
</feature>
<evidence type="ECO:0000256" key="6">
    <source>
        <dbReference type="SAM" id="MobiDB-lite"/>
    </source>
</evidence>
<dbReference type="GO" id="GO:0030170">
    <property type="term" value="F:pyridoxal phosphate binding"/>
    <property type="evidence" value="ECO:0007669"/>
    <property type="project" value="InterPro"/>
</dbReference>
<organism evidence="8 9">
    <name type="scientific">Jaminaea rosea</name>
    <dbReference type="NCBI Taxonomy" id="1569628"/>
    <lineage>
        <taxon>Eukaryota</taxon>
        <taxon>Fungi</taxon>
        <taxon>Dikarya</taxon>
        <taxon>Basidiomycota</taxon>
        <taxon>Ustilaginomycotina</taxon>
        <taxon>Exobasidiomycetes</taxon>
        <taxon>Microstromatales</taxon>
        <taxon>Microstromatales incertae sedis</taxon>
        <taxon>Jaminaea</taxon>
    </lineage>
</organism>
<dbReference type="InterPro" id="IPR015421">
    <property type="entry name" value="PyrdxlP-dep_Trfase_major"/>
</dbReference>
<feature type="compositionally biased region" description="Basic and acidic residues" evidence="6">
    <location>
        <begin position="473"/>
        <end position="483"/>
    </location>
</feature>
<keyword evidence="5" id="KW-0663">Pyridoxal phosphate</keyword>
<dbReference type="GO" id="GO:0008483">
    <property type="term" value="F:transaminase activity"/>
    <property type="evidence" value="ECO:0007669"/>
    <property type="project" value="UniProtKB-KW"/>
</dbReference>
<sequence>MSHHHTHKKAKKGDGSHESHHEAHQLFRTHKSHNSSVAGHVKPPHKVPGIEVGPATGVIYIMDRAMANGYYYGNPEWSNLGQGAPEVGHIPGATPKPTSLNFEEFGEGIHEYAPTAGYKPLREAVADYYNREFRQGNKKKYGAENICIVPGGRAGLSRIAACLGKINVGYSVPVYSAYENTLGAFNSFVSIPNQTDEVHGYRVTPEQIDKEVKDRGLSCWLMSNPNNPTGTMMRGEELQRLVEVFKGRGATLIADEFYSWYDHEGPLGGAISAAEYVEDPNEDPIVLIDGLTKNWRCPGWRICWVVGPKELVSALAAAGSWSEGGASHPMQCLALQMMTADRCKQDRLALQKHFRMKRDHCLKRLASMGLEVKVPPQATFYIWVSLADLPPPINSGLTFAEEALKEKVCLTPGIFFDINPSKRRNIVDSPCEAFVRLSFGPPLEELDRGLDGIERLIKKAKSGHPDVGTNYKPHKEDEHHDNVHAAPSSGS</sequence>
<feature type="region of interest" description="Disordered" evidence="6">
    <location>
        <begin position="30"/>
        <end position="49"/>
    </location>
</feature>
<evidence type="ECO:0000256" key="1">
    <source>
        <dbReference type="ARBA" id="ARBA00001933"/>
    </source>
</evidence>
<protein>
    <submittedName>
        <fullName evidence="8">PLP-dependent transferase</fullName>
    </submittedName>
</protein>
<dbReference type="AlphaFoldDB" id="A0A316UJV7"/>
<dbReference type="OrthoDB" id="2108at2759"/>
<dbReference type="STRING" id="1569628.A0A316UJV7"/>
<evidence type="ECO:0000256" key="3">
    <source>
        <dbReference type="ARBA" id="ARBA00022576"/>
    </source>
</evidence>
<evidence type="ECO:0000256" key="5">
    <source>
        <dbReference type="ARBA" id="ARBA00022898"/>
    </source>
</evidence>
<keyword evidence="3" id="KW-0032">Aminotransferase</keyword>